<dbReference type="SUPFAM" id="SSF53098">
    <property type="entry name" value="Ribonuclease H-like"/>
    <property type="match status" value="1"/>
</dbReference>
<feature type="domain" description="Piwi" evidence="4">
    <location>
        <begin position="558"/>
        <end position="819"/>
    </location>
</feature>
<dbReference type="AlphaFoldDB" id="A0A0D9WWC7"/>
<dbReference type="EnsemblPlants" id="LPERR07G04970.1">
    <property type="protein sequence ID" value="LPERR07G04970.1"/>
    <property type="gene ID" value="LPERR07G04970"/>
</dbReference>
<dbReference type="Pfam" id="PF02171">
    <property type="entry name" value="Piwi"/>
    <property type="match status" value="1"/>
</dbReference>
<evidence type="ECO:0000313" key="5">
    <source>
        <dbReference type="EnsemblPlants" id="LPERR07G04970.1"/>
    </source>
</evidence>
<dbReference type="Gene3D" id="2.170.260.10">
    <property type="entry name" value="paz domain"/>
    <property type="match status" value="1"/>
</dbReference>
<proteinExistence type="inferred from homology"/>
<keyword evidence="6" id="KW-1185">Reference proteome</keyword>
<evidence type="ECO:0000259" key="4">
    <source>
        <dbReference type="PROSITE" id="PS50822"/>
    </source>
</evidence>
<dbReference type="Gramene" id="LPERR07G04970.1">
    <property type="protein sequence ID" value="LPERR07G04970.1"/>
    <property type="gene ID" value="LPERR07G04970"/>
</dbReference>
<evidence type="ECO:0000313" key="6">
    <source>
        <dbReference type="Proteomes" id="UP000032180"/>
    </source>
</evidence>
<dbReference type="PROSITE" id="PS50821">
    <property type="entry name" value="PAZ"/>
    <property type="match status" value="1"/>
</dbReference>
<dbReference type="SUPFAM" id="SSF101690">
    <property type="entry name" value="PAZ domain"/>
    <property type="match status" value="2"/>
</dbReference>
<protein>
    <recommendedName>
        <fullName evidence="7">Piwi domain-containing protein</fullName>
    </recommendedName>
</protein>
<dbReference type="InterPro" id="IPR014811">
    <property type="entry name" value="ArgoL1"/>
</dbReference>
<dbReference type="SMART" id="SM01163">
    <property type="entry name" value="DUF1785"/>
    <property type="match status" value="1"/>
</dbReference>
<dbReference type="GO" id="GO:0031047">
    <property type="term" value="P:regulatory ncRNA-mediated gene silencing"/>
    <property type="evidence" value="ECO:0007669"/>
    <property type="project" value="UniProtKB-KW"/>
</dbReference>
<dbReference type="Gene3D" id="3.40.50.2300">
    <property type="match status" value="1"/>
</dbReference>
<dbReference type="InterPro" id="IPR003100">
    <property type="entry name" value="PAZ_dom"/>
</dbReference>
<dbReference type="PANTHER" id="PTHR22891">
    <property type="entry name" value="EUKARYOTIC TRANSLATION INITIATION FACTOR 2C"/>
    <property type="match status" value="1"/>
</dbReference>
<dbReference type="InterPro" id="IPR032472">
    <property type="entry name" value="ArgoL2"/>
</dbReference>
<dbReference type="InterPro" id="IPR036085">
    <property type="entry name" value="PAZ_dom_sf"/>
</dbReference>
<accession>A0A0D9WWC7</accession>
<dbReference type="Pfam" id="PF16486">
    <property type="entry name" value="ArgoN"/>
    <property type="match status" value="1"/>
</dbReference>
<dbReference type="Pfam" id="PF02170">
    <property type="entry name" value="PAZ"/>
    <property type="match status" value="1"/>
</dbReference>
<sequence>MAVAGGGNPHAAAPIPLSSKGVAPPSRPGYGAVGDRIVVRANHFLVRVADSDMIYLYDVNMNPTPKTRHINRVVISELAKLHREAHLGGLSFAYDGSKALYTAGKLPFESMDFKIKLGKDLREIEYKVTIRLAGQADLHHLHEFIAGRQRDSQQQTIQALDVVLRESPSLNYVTVYRSFFSTAFGREDIGDGLESWKGYYQSLRPTQMGLSLNIDRVENGLQGVSNMCQLRWSPISLGETTAMIREKVEHCCRWSPEEVTEVAEFLDDDISSTAFFKPISVVEYVKNCLSRPDPRRPLSDIDRLKLKKALRGIRVETTHQQGKSSKYKITTITSDPLSQLNFPLDGATQTVVQYFSERYKYRLHYTSWPCLQSGSASSPIYLPMEVCTIIEGQRYFKKLNENQVTGLLKATCLPPQKREQKISEMVQHNNYPADRVVREFKIDISNQMATVPARVLPAPMLRYHDSGKEKTCYPRVGQWSMMNKKMVDGAKVQKWTCVSFARMQMDAVHRLCGELIYTCNATGMHFNQWPVMEVHSASPDNIEAALKNIHSVAPELELLIVILPDNSGYYGRIKRVCETELGIVSQCLKPGRKLWSFDRKYLENVSLKINVKTGGRNVVLQRPLLPGGLEDPTIIFGADVTHPAPGEDSAASIAAVVASMDWPEVTKYRALVSAQPARQEIIQDLFTMTETPLNTGCQQKADAQKKNIVCGGMIRDLLMAFYSKNAKRKPKRIIFYRDGVSDGQFYQVLLYEMDAIKKVIASMDSTYKPLVTFVVVQKRHHTRLFPEVHGRQDLTDKSGNIRPGTVVDTNICHPSEFDF</sequence>
<dbReference type="FunFam" id="3.40.50.2300:FF:000110">
    <property type="entry name" value="Argonaute 10"/>
    <property type="match status" value="1"/>
</dbReference>
<dbReference type="GO" id="GO:0003723">
    <property type="term" value="F:RNA binding"/>
    <property type="evidence" value="ECO:0007669"/>
    <property type="project" value="InterPro"/>
</dbReference>
<dbReference type="InterPro" id="IPR003165">
    <property type="entry name" value="Piwi"/>
</dbReference>
<dbReference type="eggNOG" id="KOG1041">
    <property type="taxonomic scope" value="Eukaryota"/>
</dbReference>
<evidence type="ECO:0000256" key="2">
    <source>
        <dbReference type="ARBA" id="ARBA00023158"/>
    </source>
</evidence>
<evidence type="ECO:0000259" key="3">
    <source>
        <dbReference type="PROSITE" id="PS50821"/>
    </source>
</evidence>
<dbReference type="InterPro" id="IPR032474">
    <property type="entry name" value="Argonaute_N"/>
</dbReference>
<dbReference type="Gene3D" id="3.30.420.10">
    <property type="entry name" value="Ribonuclease H-like superfamily/Ribonuclease H"/>
    <property type="match status" value="1"/>
</dbReference>
<dbReference type="SMART" id="SM00949">
    <property type="entry name" value="PAZ"/>
    <property type="match status" value="1"/>
</dbReference>
<dbReference type="Pfam" id="PF16487">
    <property type="entry name" value="ArgoMid"/>
    <property type="match status" value="1"/>
</dbReference>
<dbReference type="InterPro" id="IPR012337">
    <property type="entry name" value="RNaseH-like_sf"/>
</dbReference>
<feature type="domain" description="PAZ" evidence="3">
    <location>
        <begin position="280"/>
        <end position="391"/>
    </location>
</feature>
<dbReference type="CDD" id="cd02846">
    <property type="entry name" value="PAZ_argonaute_like"/>
    <property type="match status" value="1"/>
</dbReference>
<dbReference type="Pfam" id="PF16488">
    <property type="entry name" value="ArgoL2"/>
    <property type="match status" value="1"/>
</dbReference>
<reference evidence="6" key="2">
    <citation type="submission" date="2013-12" db="EMBL/GenBank/DDBJ databases">
        <authorList>
            <person name="Yu Y."/>
            <person name="Lee S."/>
            <person name="de Baynast K."/>
            <person name="Wissotski M."/>
            <person name="Liu L."/>
            <person name="Talag J."/>
            <person name="Goicoechea J."/>
            <person name="Angelova A."/>
            <person name="Jetty R."/>
            <person name="Kudrna D."/>
            <person name="Golser W."/>
            <person name="Rivera L."/>
            <person name="Zhang J."/>
            <person name="Wing R."/>
        </authorList>
    </citation>
    <scope>NUCLEOTIDE SEQUENCE</scope>
</reference>
<comment type="similarity">
    <text evidence="1">Belongs to the argonaute family. Ago subfamily.</text>
</comment>
<name>A0A0D9WWC7_9ORYZ</name>
<dbReference type="STRING" id="77586.A0A0D9WWC7"/>
<evidence type="ECO:0008006" key="7">
    <source>
        <dbReference type="Google" id="ProtNLM"/>
    </source>
</evidence>
<reference evidence="5" key="3">
    <citation type="submission" date="2015-04" db="UniProtKB">
        <authorList>
            <consortium name="EnsemblPlants"/>
        </authorList>
    </citation>
    <scope>IDENTIFICATION</scope>
</reference>
<keyword evidence="2" id="KW-0943">RNA-mediated gene silencing</keyword>
<dbReference type="Pfam" id="PF08699">
    <property type="entry name" value="ArgoL1"/>
    <property type="match status" value="1"/>
</dbReference>
<dbReference type="InterPro" id="IPR032473">
    <property type="entry name" value="Argonaute_Mid_dom"/>
</dbReference>
<reference evidence="5 6" key="1">
    <citation type="submission" date="2012-08" db="EMBL/GenBank/DDBJ databases">
        <title>Oryza genome evolution.</title>
        <authorList>
            <person name="Wing R.A."/>
        </authorList>
    </citation>
    <scope>NUCLEOTIDE SEQUENCE</scope>
</reference>
<dbReference type="Proteomes" id="UP000032180">
    <property type="component" value="Chromosome 7"/>
</dbReference>
<dbReference type="PROSITE" id="PS50822">
    <property type="entry name" value="PIWI"/>
    <property type="match status" value="1"/>
</dbReference>
<dbReference type="SMART" id="SM00950">
    <property type="entry name" value="Piwi"/>
    <property type="match status" value="1"/>
</dbReference>
<organism evidence="5 6">
    <name type="scientific">Leersia perrieri</name>
    <dbReference type="NCBI Taxonomy" id="77586"/>
    <lineage>
        <taxon>Eukaryota</taxon>
        <taxon>Viridiplantae</taxon>
        <taxon>Streptophyta</taxon>
        <taxon>Embryophyta</taxon>
        <taxon>Tracheophyta</taxon>
        <taxon>Spermatophyta</taxon>
        <taxon>Magnoliopsida</taxon>
        <taxon>Liliopsida</taxon>
        <taxon>Poales</taxon>
        <taxon>Poaceae</taxon>
        <taxon>BOP clade</taxon>
        <taxon>Oryzoideae</taxon>
        <taxon>Oryzeae</taxon>
        <taxon>Oryzinae</taxon>
        <taxon>Leersia</taxon>
    </lineage>
</organism>
<dbReference type="InterPro" id="IPR036397">
    <property type="entry name" value="RNaseH_sf"/>
</dbReference>
<evidence type="ECO:0000256" key="1">
    <source>
        <dbReference type="ARBA" id="ARBA00008201"/>
    </source>
</evidence>